<organism evidence="2">
    <name type="scientific">Marseillevirus LCMAC103</name>
    <dbReference type="NCBI Taxonomy" id="2506604"/>
    <lineage>
        <taxon>Viruses</taxon>
        <taxon>Varidnaviria</taxon>
        <taxon>Bamfordvirae</taxon>
        <taxon>Nucleocytoviricota</taxon>
        <taxon>Megaviricetes</taxon>
        <taxon>Pimascovirales</taxon>
        <taxon>Pimascovirales incertae sedis</taxon>
        <taxon>Marseilleviridae</taxon>
    </lineage>
</organism>
<name>A0A481YWZ8_9VIRU</name>
<accession>A0A481YWZ8</accession>
<sequence>MIARHALREDLANDIQIVAKQAGVDKIIAHEALVNNFGDIVDAIMDLV</sequence>
<evidence type="ECO:0000313" key="2">
    <source>
        <dbReference type="EMBL" id="QBK87094.1"/>
    </source>
</evidence>
<dbReference type="Pfam" id="PF19026">
    <property type="entry name" value="UBA_HYPK"/>
    <property type="match status" value="1"/>
</dbReference>
<protein>
    <recommendedName>
        <fullName evidence="1">Nascent polypeptide-associated complex subunit alpha-like UBA domain-containing protein</fullName>
    </recommendedName>
</protein>
<dbReference type="EMBL" id="MK500343">
    <property type="protein sequence ID" value="QBK87094.1"/>
    <property type="molecule type" value="Genomic_DNA"/>
</dbReference>
<gene>
    <name evidence="2" type="ORF">LCMAC103_04380</name>
</gene>
<evidence type="ECO:0000259" key="1">
    <source>
        <dbReference type="Pfam" id="PF19026"/>
    </source>
</evidence>
<reference evidence="2" key="1">
    <citation type="journal article" date="2019" name="MBio">
        <title>Virus Genomes from Deep Sea Sediments Expand the Ocean Megavirome and Support Independent Origins of Viral Gigantism.</title>
        <authorList>
            <person name="Backstrom D."/>
            <person name="Yutin N."/>
            <person name="Jorgensen S.L."/>
            <person name="Dharamshi J."/>
            <person name="Homa F."/>
            <person name="Zaremba-Niedwiedzka K."/>
            <person name="Spang A."/>
            <person name="Wolf Y.I."/>
            <person name="Koonin E.V."/>
            <person name="Ettema T.J."/>
        </authorList>
    </citation>
    <scope>NUCLEOTIDE SEQUENCE</scope>
</reference>
<feature type="domain" description="Nascent polypeptide-associated complex subunit alpha-like UBA" evidence="1">
    <location>
        <begin position="13"/>
        <end position="48"/>
    </location>
</feature>
<proteinExistence type="predicted"/>
<dbReference type="InterPro" id="IPR044034">
    <property type="entry name" value="NAC-like_UBA"/>
</dbReference>
<dbReference type="Gene3D" id="1.10.8.10">
    <property type="entry name" value="DNA helicase RuvA subunit, C-terminal domain"/>
    <property type="match status" value="1"/>
</dbReference>